<dbReference type="RefSeq" id="XP_033531894.1">
    <property type="nucleotide sequence ID" value="XM_033679988.1"/>
</dbReference>
<reference evidence="6" key="3">
    <citation type="submission" date="2025-04" db="UniProtKB">
        <authorList>
            <consortium name="RefSeq"/>
        </authorList>
    </citation>
    <scope>IDENTIFICATION</scope>
    <source>
        <strain evidence="6">CBS 781.70</strain>
    </source>
</reference>
<dbReference type="InterPro" id="IPR002347">
    <property type="entry name" value="SDR_fam"/>
</dbReference>
<accession>A0A6G1FWU9</accession>
<sequence>MAEGEARASEDAMELDSPNDRSSRTAEAAPQPRKDSISIQNHNPAKPPFPPHNAPRVWFMTALTAPIAIGLARLVLAHGDYVVGGVIPSEFAGERGEELRAFLDEVRVQGVGGGRKRSGSGVGSPESSEKEGGGSTESSGDGKKTGAKRWQDRVRVVAMDGRIIGQCQAAVAEAVEAFGGVDILLGCTSECVIGSVEELAQSNRTQSLMREQFETNFFSNVNVIKAALPSMRRKSNGHIIMLTGITGHLGTPGLGAYCASQWAIEGYCDSLAYEIAPFNIKMTIVQPNLEINVLSNKITSAPPLSSYSPDTNPAPLCRDIIGGLLDKLCDSVGYHPHSHEPKGTSQLQTEEQSSAEHDAQNLDNLNEPTTGNVPDGADHDAEDDNMDDASEDDQAAHLSSFLSSPHTESIFPPLPTTLRQALIAETCFAIAAIGGHDNPPARHIVGFEGIAAVREKLKTVSEELEDFIDVSCAADLTAGGDTETY</sequence>
<feature type="compositionally biased region" description="Polar residues" evidence="3">
    <location>
        <begin position="343"/>
        <end position="352"/>
    </location>
</feature>
<reference evidence="4 6" key="1">
    <citation type="submission" date="2020-01" db="EMBL/GenBank/DDBJ databases">
        <authorList>
            <consortium name="DOE Joint Genome Institute"/>
            <person name="Haridas S."/>
            <person name="Albert R."/>
            <person name="Binder M."/>
            <person name="Bloem J."/>
            <person name="Labutti K."/>
            <person name="Salamov A."/>
            <person name="Andreopoulos B."/>
            <person name="Baker S.E."/>
            <person name="Barry K."/>
            <person name="Bills G."/>
            <person name="Bluhm B.H."/>
            <person name="Cannon C."/>
            <person name="Castanera R."/>
            <person name="Culley D.E."/>
            <person name="Daum C."/>
            <person name="Ezra D."/>
            <person name="Gonzalez J.B."/>
            <person name="Henrissat B."/>
            <person name="Kuo A."/>
            <person name="Liang C."/>
            <person name="Lipzen A."/>
            <person name="Lutzoni F."/>
            <person name="Magnuson J."/>
            <person name="Mondo S."/>
            <person name="Nolan M."/>
            <person name="Ohm R."/>
            <person name="Pangilinan J."/>
            <person name="Park H.-J."/>
            <person name="Ramirez L."/>
            <person name="Alfaro M."/>
            <person name="Sun H."/>
            <person name="Tritt A."/>
            <person name="Yoshinaga Y."/>
            <person name="Zwiers L.-H."/>
            <person name="Turgeon B.G."/>
            <person name="Goodwin S.B."/>
            <person name="Spatafora J.W."/>
            <person name="Crous P.W."/>
            <person name="Grigoriev I.V."/>
        </authorList>
    </citation>
    <scope>NUCLEOTIDE SEQUENCE</scope>
    <source>
        <strain evidence="4 6">CBS 781.70</strain>
    </source>
</reference>
<dbReference type="InterPro" id="IPR051911">
    <property type="entry name" value="SDR_oxidoreductase"/>
</dbReference>
<gene>
    <name evidence="4 6" type="ORF">P152DRAFT_460777</name>
</gene>
<protein>
    <submittedName>
        <fullName evidence="4 6">NAD(P)-binding protein</fullName>
    </submittedName>
</protein>
<evidence type="ECO:0000256" key="2">
    <source>
        <dbReference type="ARBA" id="ARBA00023002"/>
    </source>
</evidence>
<dbReference type="Pfam" id="PF00106">
    <property type="entry name" value="adh_short"/>
    <property type="match status" value="1"/>
</dbReference>
<dbReference type="OrthoDB" id="1933717at2759"/>
<evidence type="ECO:0000256" key="1">
    <source>
        <dbReference type="ARBA" id="ARBA00006484"/>
    </source>
</evidence>
<keyword evidence="5" id="KW-1185">Reference proteome</keyword>
<reference evidence="6" key="2">
    <citation type="submission" date="2020-04" db="EMBL/GenBank/DDBJ databases">
        <authorList>
            <consortium name="NCBI Genome Project"/>
        </authorList>
    </citation>
    <scope>NUCLEOTIDE SEQUENCE</scope>
    <source>
        <strain evidence="6">CBS 781.70</strain>
    </source>
</reference>
<evidence type="ECO:0000256" key="3">
    <source>
        <dbReference type="SAM" id="MobiDB-lite"/>
    </source>
</evidence>
<organism evidence="4">
    <name type="scientific">Eremomyces bilateralis CBS 781.70</name>
    <dbReference type="NCBI Taxonomy" id="1392243"/>
    <lineage>
        <taxon>Eukaryota</taxon>
        <taxon>Fungi</taxon>
        <taxon>Dikarya</taxon>
        <taxon>Ascomycota</taxon>
        <taxon>Pezizomycotina</taxon>
        <taxon>Dothideomycetes</taxon>
        <taxon>Dothideomycetes incertae sedis</taxon>
        <taxon>Eremomycetales</taxon>
        <taxon>Eremomycetaceae</taxon>
        <taxon>Eremomyces</taxon>
    </lineage>
</organism>
<dbReference type="PRINTS" id="PR00081">
    <property type="entry name" value="GDHRDH"/>
</dbReference>
<feature type="compositionally biased region" description="Polar residues" evidence="3">
    <location>
        <begin position="361"/>
        <end position="372"/>
    </location>
</feature>
<dbReference type="PANTHER" id="PTHR43976">
    <property type="entry name" value="SHORT CHAIN DEHYDROGENASE"/>
    <property type="match status" value="1"/>
</dbReference>
<dbReference type="SUPFAM" id="SSF51735">
    <property type="entry name" value="NAD(P)-binding Rossmann-fold domains"/>
    <property type="match status" value="1"/>
</dbReference>
<dbReference type="GO" id="GO:0016491">
    <property type="term" value="F:oxidoreductase activity"/>
    <property type="evidence" value="ECO:0007669"/>
    <property type="project" value="UniProtKB-KW"/>
</dbReference>
<dbReference type="Proteomes" id="UP000504638">
    <property type="component" value="Unplaced"/>
</dbReference>
<evidence type="ECO:0000313" key="4">
    <source>
        <dbReference type="EMBL" id="KAF1810263.1"/>
    </source>
</evidence>
<feature type="compositionally biased region" description="Acidic residues" evidence="3">
    <location>
        <begin position="380"/>
        <end position="393"/>
    </location>
</feature>
<evidence type="ECO:0000313" key="6">
    <source>
        <dbReference type="RefSeq" id="XP_033531894.1"/>
    </source>
</evidence>
<dbReference type="EMBL" id="ML975167">
    <property type="protein sequence ID" value="KAF1810263.1"/>
    <property type="molecule type" value="Genomic_DNA"/>
</dbReference>
<dbReference type="AlphaFoldDB" id="A0A6G1FWU9"/>
<comment type="similarity">
    <text evidence="1">Belongs to the short-chain dehydrogenases/reductases (SDR) family.</text>
</comment>
<feature type="compositionally biased region" description="Basic and acidic residues" evidence="3">
    <location>
        <begin position="1"/>
        <end position="10"/>
    </location>
</feature>
<feature type="region of interest" description="Disordered" evidence="3">
    <location>
        <begin position="1"/>
        <end position="50"/>
    </location>
</feature>
<dbReference type="GeneID" id="54420558"/>
<dbReference type="PANTHER" id="PTHR43976:SF16">
    <property type="entry name" value="SHORT-CHAIN DEHYDROGENASE_REDUCTASE FAMILY PROTEIN"/>
    <property type="match status" value="1"/>
</dbReference>
<feature type="region of interest" description="Disordered" evidence="3">
    <location>
        <begin position="111"/>
        <end position="148"/>
    </location>
</feature>
<dbReference type="Gene3D" id="3.40.50.720">
    <property type="entry name" value="NAD(P)-binding Rossmann-like Domain"/>
    <property type="match status" value="1"/>
</dbReference>
<dbReference type="InterPro" id="IPR036291">
    <property type="entry name" value="NAD(P)-bd_dom_sf"/>
</dbReference>
<proteinExistence type="inferred from homology"/>
<feature type="region of interest" description="Disordered" evidence="3">
    <location>
        <begin position="335"/>
        <end position="395"/>
    </location>
</feature>
<keyword evidence="2" id="KW-0560">Oxidoreductase</keyword>
<name>A0A6G1FWU9_9PEZI</name>
<evidence type="ECO:0000313" key="5">
    <source>
        <dbReference type="Proteomes" id="UP000504638"/>
    </source>
</evidence>